<accession>A0ABT5VV23</accession>
<reference evidence="4 5" key="1">
    <citation type="submission" date="2022-01" db="EMBL/GenBank/DDBJ databases">
        <title>Labilibaculum sp. nov, a marine bacterium isolated from Antarctica.</title>
        <authorList>
            <person name="Dai W."/>
        </authorList>
    </citation>
    <scope>NUCLEOTIDE SEQUENCE [LARGE SCALE GENOMIC DNA]</scope>
    <source>
        <strain evidence="4 5">DW002</strain>
    </source>
</reference>
<dbReference type="Gene3D" id="3.80.10.10">
    <property type="entry name" value="Ribonuclease Inhibitor"/>
    <property type="match status" value="1"/>
</dbReference>
<dbReference type="InterPro" id="IPR050836">
    <property type="entry name" value="SDS22/Internalin_LRR"/>
</dbReference>
<dbReference type="RefSeq" id="WP_275109988.1">
    <property type="nucleotide sequence ID" value="NZ_JAKJSC010000001.1"/>
</dbReference>
<proteinExistence type="predicted"/>
<dbReference type="Proteomes" id="UP001528920">
    <property type="component" value="Unassembled WGS sequence"/>
</dbReference>
<protein>
    <recommendedName>
        <fullName evidence="6">Internalin</fullName>
    </recommendedName>
</protein>
<comment type="caution">
    <text evidence="4">The sequence shown here is derived from an EMBL/GenBank/DDBJ whole genome shotgun (WGS) entry which is preliminary data.</text>
</comment>
<evidence type="ECO:0000313" key="5">
    <source>
        <dbReference type="Proteomes" id="UP001528920"/>
    </source>
</evidence>
<dbReference type="InterPro" id="IPR001611">
    <property type="entry name" value="Leu-rich_rpt"/>
</dbReference>
<dbReference type="PANTHER" id="PTHR46652">
    <property type="entry name" value="LEUCINE-RICH REPEAT AND IQ DOMAIN-CONTAINING PROTEIN 1-RELATED"/>
    <property type="match status" value="1"/>
</dbReference>
<dbReference type="EMBL" id="JAKJSC010000001">
    <property type="protein sequence ID" value="MDE5418662.1"/>
    <property type="molecule type" value="Genomic_DNA"/>
</dbReference>
<gene>
    <name evidence="4" type="ORF">L3049_11650</name>
</gene>
<evidence type="ECO:0000256" key="2">
    <source>
        <dbReference type="ARBA" id="ARBA00022737"/>
    </source>
</evidence>
<feature type="chain" id="PRO_5046822867" description="Internalin" evidence="3">
    <location>
        <begin position="23"/>
        <end position="302"/>
    </location>
</feature>
<dbReference type="InterPro" id="IPR032675">
    <property type="entry name" value="LRR_dom_sf"/>
</dbReference>
<evidence type="ECO:0000256" key="1">
    <source>
        <dbReference type="ARBA" id="ARBA00022614"/>
    </source>
</evidence>
<dbReference type="PROSITE" id="PS51450">
    <property type="entry name" value="LRR"/>
    <property type="match status" value="1"/>
</dbReference>
<evidence type="ECO:0008006" key="6">
    <source>
        <dbReference type="Google" id="ProtNLM"/>
    </source>
</evidence>
<keyword evidence="1" id="KW-0433">Leucine-rich repeat</keyword>
<evidence type="ECO:0000256" key="3">
    <source>
        <dbReference type="SAM" id="SignalP"/>
    </source>
</evidence>
<dbReference type="SUPFAM" id="SSF52058">
    <property type="entry name" value="L domain-like"/>
    <property type="match status" value="1"/>
</dbReference>
<keyword evidence="5" id="KW-1185">Reference proteome</keyword>
<name>A0ABT5VV23_9BACT</name>
<keyword evidence="3" id="KW-0732">Signal</keyword>
<dbReference type="PANTHER" id="PTHR46652:SF3">
    <property type="entry name" value="LEUCINE-RICH REPEAT-CONTAINING PROTEIN 9"/>
    <property type="match status" value="1"/>
</dbReference>
<evidence type="ECO:0000313" key="4">
    <source>
        <dbReference type="EMBL" id="MDE5418662.1"/>
    </source>
</evidence>
<dbReference type="PROSITE" id="PS51257">
    <property type="entry name" value="PROKAR_LIPOPROTEIN"/>
    <property type="match status" value="1"/>
</dbReference>
<feature type="signal peptide" evidence="3">
    <location>
        <begin position="1"/>
        <end position="22"/>
    </location>
</feature>
<organism evidence="4 5">
    <name type="scientific">Paralabilibaculum antarcticum</name>
    <dbReference type="NCBI Taxonomy" id="2912572"/>
    <lineage>
        <taxon>Bacteria</taxon>
        <taxon>Pseudomonadati</taxon>
        <taxon>Bacteroidota</taxon>
        <taxon>Bacteroidia</taxon>
        <taxon>Marinilabiliales</taxon>
        <taxon>Marinifilaceae</taxon>
        <taxon>Paralabilibaculum</taxon>
    </lineage>
</organism>
<sequence>MKRNRILNTILVVACCVFVACSSDSNNPDPEEELYIAIPDADFETKLIEQGIDSDGVLNKKILKSDAEKITRLDLNLTTNFGKIADLTGIEGFVNLKLLSAANQEIEDIDLSANTLLDTIYLIGNRLTSIDLSKNTNLIFVDLQSNLLTSISGISELSQLKKLDVSWNNFEQLTVENESIEVLNAGLNLLTSLNVEGSVSLKYLLLSTNKLATIDLSSNALLEILLISDNKLQTINLENNGKLTHLYISSNLLSDLDLTHNLDLVEIKVDRNESLSCIKILSGQTIPSVSLSDYQDLKTVCN</sequence>
<keyword evidence="2" id="KW-0677">Repeat</keyword>